<dbReference type="InterPro" id="IPR001763">
    <property type="entry name" value="Rhodanese-like_dom"/>
</dbReference>
<dbReference type="InterPro" id="IPR035985">
    <property type="entry name" value="Ubiquitin-activating_enz"/>
</dbReference>
<keyword evidence="2" id="KW-1133">Transmembrane helix</keyword>
<dbReference type="PANTHER" id="PTHR10953:SF102">
    <property type="entry name" value="ADENYLYLTRANSFERASE AND SULFURTRANSFERASE MOCS3"/>
    <property type="match status" value="1"/>
</dbReference>
<dbReference type="Pfam" id="PF00581">
    <property type="entry name" value="Rhodanese"/>
    <property type="match status" value="1"/>
</dbReference>
<dbReference type="InterPro" id="IPR000594">
    <property type="entry name" value="ThiF_NAD_FAD-bd"/>
</dbReference>
<comment type="similarity">
    <text evidence="1">Belongs to the HesA/MoeB/ThiF family.</text>
</comment>
<dbReference type="Pfam" id="PF00899">
    <property type="entry name" value="ThiF"/>
    <property type="match status" value="1"/>
</dbReference>
<dbReference type="AlphaFoldDB" id="A0A4D6WWZ5"/>
<dbReference type="GO" id="GO:0005829">
    <property type="term" value="C:cytosol"/>
    <property type="evidence" value="ECO:0007669"/>
    <property type="project" value="TreeGrafter"/>
</dbReference>
<feature type="domain" description="Rhodanese" evidence="3">
    <location>
        <begin position="280"/>
        <end position="351"/>
    </location>
</feature>
<evidence type="ECO:0000256" key="2">
    <source>
        <dbReference type="SAM" id="Phobius"/>
    </source>
</evidence>
<feature type="transmembrane region" description="Helical" evidence="2">
    <location>
        <begin position="41"/>
        <end position="67"/>
    </location>
</feature>
<dbReference type="CDD" id="cd00158">
    <property type="entry name" value="RHOD"/>
    <property type="match status" value="1"/>
</dbReference>
<dbReference type="GO" id="GO:0008146">
    <property type="term" value="F:sulfotransferase activity"/>
    <property type="evidence" value="ECO:0007669"/>
    <property type="project" value="TreeGrafter"/>
</dbReference>
<dbReference type="EMBL" id="MK814650">
    <property type="protein sequence ID" value="QCI06075.1"/>
    <property type="molecule type" value="Genomic_DNA"/>
</dbReference>
<name>A0A4D6WWZ5_9FLOR</name>
<dbReference type="CDD" id="cd00757">
    <property type="entry name" value="ThiF_MoeB_HesA_family"/>
    <property type="match status" value="1"/>
</dbReference>
<dbReference type="Gene3D" id="3.40.50.720">
    <property type="entry name" value="NAD(P)-binding Rossmann-like Domain"/>
    <property type="match status" value="1"/>
</dbReference>
<protein>
    <submittedName>
        <fullName evidence="4">Molybdopterin biosynthesis protein</fullName>
    </submittedName>
</protein>
<dbReference type="GO" id="GO:0004792">
    <property type="term" value="F:thiosulfate-cyanide sulfurtransferase activity"/>
    <property type="evidence" value="ECO:0007669"/>
    <property type="project" value="TreeGrafter"/>
</dbReference>
<sequence length="359" mass="42018">MLNPNTKKINLLQEEYNLYAKHLILDNIGLNGQKRLKKAKILIIGAGGLGCPAMLYLAASGIGYIGIIDDDNIDISNLNRQILYTFNNLNQNKIICAKQKLHSINPYCKIVLHSYKIKNNNALEIIQYYDIIIDACDNFSTRYIIDKYCYKLHKVHIYGAIQQFESQISVFNYKNSICYSNIYPYNINLLNNNCNSYGVLGSITGHIGILQATETIKIILGIGDIIYNKLLIFNLLYTYTKHKQIYLSKIQKINIRTNKENCKLPLFIIKSKYEYLKKNFYPNIIIVDIRQEYEFKKNYIQYSINIPLNKFKIKKTILFLKNNNKKKIMIYCRTTYRSLIVSNILNKYKIEYSIVKYNY</sequence>
<gene>
    <name evidence="4" type="primary">moeB</name>
</gene>
<keyword evidence="2" id="KW-0472">Membrane</keyword>
<dbReference type="PROSITE" id="PS50206">
    <property type="entry name" value="RHODANESE_3"/>
    <property type="match status" value="1"/>
</dbReference>
<reference evidence="4" key="2">
    <citation type="submission" date="2019-04" db="EMBL/GenBank/DDBJ databases">
        <authorList>
            <person name="Pasella M."/>
        </authorList>
    </citation>
    <scope>NUCLEOTIDE SEQUENCE</scope>
    <source>
        <strain evidence="4">PD3001_4</strain>
    </source>
</reference>
<dbReference type="Gene3D" id="3.40.250.10">
    <property type="entry name" value="Rhodanese-like domain"/>
    <property type="match status" value="1"/>
</dbReference>
<dbReference type="InterPro" id="IPR036873">
    <property type="entry name" value="Rhodanese-like_dom_sf"/>
</dbReference>
<dbReference type="PANTHER" id="PTHR10953">
    <property type="entry name" value="UBIQUITIN-ACTIVATING ENZYME E1"/>
    <property type="match status" value="1"/>
</dbReference>
<dbReference type="GO" id="GO:0016779">
    <property type="term" value="F:nucleotidyltransferase activity"/>
    <property type="evidence" value="ECO:0007669"/>
    <property type="project" value="TreeGrafter"/>
</dbReference>
<geneLocation type="plastid" evidence="4"/>
<evidence type="ECO:0000313" key="4">
    <source>
        <dbReference type="EMBL" id="QCI06075.1"/>
    </source>
</evidence>
<proteinExistence type="inferred from homology"/>
<dbReference type="GO" id="GO:0008641">
    <property type="term" value="F:ubiquitin-like modifier activating enzyme activity"/>
    <property type="evidence" value="ECO:0007669"/>
    <property type="project" value="InterPro"/>
</dbReference>
<reference evidence="4" key="1">
    <citation type="journal article" date="2019" name="Mol. Phylogenet. Evol.">
        <title>Morphological evolution and classification of the red algal order Ceramiales inferred using plastid phylogenomics.</title>
        <authorList>
            <person name="Diaz-Tapia P."/>
            <person name="Pasella M.M."/>
            <person name="Verbruggen H."/>
            <person name="Maggs C.A."/>
        </authorList>
    </citation>
    <scope>NUCLEOTIDE SEQUENCE</scope>
    <source>
        <strain evidence="4">PD3001_4</strain>
    </source>
</reference>
<evidence type="ECO:0000256" key="1">
    <source>
        <dbReference type="ARBA" id="ARBA00009919"/>
    </source>
</evidence>
<evidence type="ECO:0000259" key="3">
    <source>
        <dbReference type="PROSITE" id="PS50206"/>
    </source>
</evidence>
<dbReference type="SUPFAM" id="SSF69572">
    <property type="entry name" value="Activating enzymes of the ubiquitin-like proteins"/>
    <property type="match status" value="1"/>
</dbReference>
<keyword evidence="2" id="KW-0812">Transmembrane</keyword>
<organism evidence="4">
    <name type="scientific">Delesseria sanguinea</name>
    <dbReference type="NCBI Taxonomy" id="131097"/>
    <lineage>
        <taxon>Eukaryota</taxon>
        <taxon>Rhodophyta</taxon>
        <taxon>Florideophyceae</taxon>
        <taxon>Rhodymeniophycidae</taxon>
        <taxon>Ceramiales</taxon>
        <taxon>Delesseriaceae</taxon>
        <taxon>Delesseria</taxon>
    </lineage>
</organism>
<dbReference type="InterPro" id="IPR045886">
    <property type="entry name" value="ThiF/MoeB/HesA"/>
</dbReference>
<keyword evidence="4" id="KW-0934">Plastid</keyword>
<accession>A0A4D6WWZ5</accession>
<dbReference type="FunFam" id="3.40.50.720:FF:000080">
    <property type="entry name" value="Thiazole biosynthesis adenylyltransferase ThiF"/>
    <property type="match status" value="1"/>
</dbReference>